<dbReference type="EMBL" id="UINC01134670">
    <property type="protein sequence ID" value="SVD18350.1"/>
    <property type="molecule type" value="Genomic_DNA"/>
</dbReference>
<protein>
    <recommendedName>
        <fullName evidence="3">MORN repeat-containing protein</fullName>
    </recommendedName>
</protein>
<accession>A0A382T890</accession>
<dbReference type="SMART" id="SM00698">
    <property type="entry name" value="MORN"/>
    <property type="match status" value="2"/>
</dbReference>
<dbReference type="Gene3D" id="2.20.110.10">
    <property type="entry name" value="Histone H3 K4-specific methyltransferase SET7/9 N-terminal domain"/>
    <property type="match status" value="1"/>
</dbReference>
<evidence type="ECO:0000256" key="1">
    <source>
        <dbReference type="ARBA" id="ARBA00022737"/>
    </source>
</evidence>
<organism evidence="2">
    <name type="scientific">marine metagenome</name>
    <dbReference type="NCBI Taxonomy" id="408172"/>
    <lineage>
        <taxon>unclassified sequences</taxon>
        <taxon>metagenomes</taxon>
        <taxon>ecological metagenomes</taxon>
    </lineage>
</organism>
<dbReference type="Pfam" id="PF02493">
    <property type="entry name" value="MORN"/>
    <property type="match status" value="3"/>
</dbReference>
<feature type="non-terminal residue" evidence="2">
    <location>
        <position position="113"/>
    </location>
</feature>
<dbReference type="AlphaFoldDB" id="A0A382T890"/>
<feature type="non-terminal residue" evidence="2">
    <location>
        <position position="1"/>
    </location>
</feature>
<gene>
    <name evidence="2" type="ORF">METZ01_LOCUS371204</name>
</gene>
<proteinExistence type="predicted"/>
<dbReference type="PANTHER" id="PTHR23084:SF263">
    <property type="entry name" value="MORN REPEAT-CONTAINING PROTEIN 1"/>
    <property type="match status" value="1"/>
</dbReference>
<dbReference type="PANTHER" id="PTHR23084">
    <property type="entry name" value="PHOSPHATIDYLINOSITOL-4-PHOSPHATE 5-KINASE RELATED"/>
    <property type="match status" value="1"/>
</dbReference>
<name>A0A382T890_9ZZZZ</name>
<evidence type="ECO:0008006" key="3">
    <source>
        <dbReference type="Google" id="ProtNLM"/>
    </source>
</evidence>
<dbReference type="InterPro" id="IPR003409">
    <property type="entry name" value="MORN"/>
</dbReference>
<sequence>VVLVAKKIFKVKTFFILLILGLLYHPLHAQQELMLFFDFQDEVWKQDGNPEVDGVYFGTLKNQLPDGNGNFKFPDGRLYEGQWVEGWIDGEGSLSLSSGEQYTGSFKKGVFHG</sequence>
<evidence type="ECO:0000313" key="2">
    <source>
        <dbReference type="EMBL" id="SVD18350.1"/>
    </source>
</evidence>
<dbReference type="SUPFAM" id="SSF82185">
    <property type="entry name" value="Histone H3 K4-specific methyltransferase SET7/9 N-terminal domain"/>
    <property type="match status" value="1"/>
</dbReference>
<keyword evidence="1" id="KW-0677">Repeat</keyword>
<reference evidence="2" key="1">
    <citation type="submission" date="2018-05" db="EMBL/GenBank/DDBJ databases">
        <authorList>
            <person name="Lanie J.A."/>
            <person name="Ng W.-L."/>
            <person name="Kazmierczak K.M."/>
            <person name="Andrzejewski T.M."/>
            <person name="Davidsen T.M."/>
            <person name="Wayne K.J."/>
            <person name="Tettelin H."/>
            <person name="Glass J.I."/>
            <person name="Rusch D."/>
            <person name="Podicherti R."/>
            <person name="Tsui H.-C.T."/>
            <person name="Winkler M.E."/>
        </authorList>
    </citation>
    <scope>NUCLEOTIDE SEQUENCE</scope>
</reference>